<dbReference type="EnsemblMetazoa" id="Aqu2.1.35169_001">
    <property type="protein sequence ID" value="Aqu2.1.35169_001"/>
    <property type="gene ID" value="Aqu2.1.35169"/>
</dbReference>
<sequence>MKEFFILLCFLVRINVLMLCSKFESIPTEIGFFMNF</sequence>
<reference evidence="2" key="1">
    <citation type="submission" date="2017-05" db="UniProtKB">
        <authorList>
            <consortium name="EnsemblMetazoa"/>
        </authorList>
    </citation>
    <scope>IDENTIFICATION</scope>
</reference>
<protein>
    <submittedName>
        <fullName evidence="2">Uncharacterized protein</fullName>
    </submittedName>
</protein>
<dbReference type="InParanoid" id="A0A1X7V5S9"/>
<dbReference type="AlphaFoldDB" id="A0A1X7V5S9"/>
<organism evidence="2">
    <name type="scientific">Amphimedon queenslandica</name>
    <name type="common">Sponge</name>
    <dbReference type="NCBI Taxonomy" id="400682"/>
    <lineage>
        <taxon>Eukaryota</taxon>
        <taxon>Metazoa</taxon>
        <taxon>Porifera</taxon>
        <taxon>Demospongiae</taxon>
        <taxon>Heteroscleromorpha</taxon>
        <taxon>Haplosclerida</taxon>
        <taxon>Niphatidae</taxon>
        <taxon>Amphimedon</taxon>
    </lineage>
</organism>
<name>A0A1X7V5S9_AMPQE</name>
<keyword evidence="1" id="KW-0732">Signal</keyword>
<accession>A0A1X7V5S9</accession>
<feature type="signal peptide" evidence="1">
    <location>
        <begin position="1"/>
        <end position="16"/>
    </location>
</feature>
<proteinExistence type="predicted"/>
<feature type="chain" id="PRO_5010885034" evidence="1">
    <location>
        <begin position="17"/>
        <end position="36"/>
    </location>
</feature>
<evidence type="ECO:0000313" key="2">
    <source>
        <dbReference type="EnsemblMetazoa" id="Aqu2.1.35169_001"/>
    </source>
</evidence>
<evidence type="ECO:0000256" key="1">
    <source>
        <dbReference type="SAM" id="SignalP"/>
    </source>
</evidence>